<dbReference type="Pfam" id="PF00294">
    <property type="entry name" value="PfkB"/>
    <property type="match status" value="1"/>
</dbReference>
<evidence type="ECO:0000256" key="2">
    <source>
        <dbReference type="ARBA" id="ARBA00012131"/>
    </source>
</evidence>
<dbReference type="InterPro" id="IPR002173">
    <property type="entry name" value="Carboh/pur_kinase_PfkB_CS"/>
</dbReference>
<dbReference type="Gene3D" id="3.40.1190.20">
    <property type="match status" value="1"/>
</dbReference>
<sequence>MIYTCTLNPSIDYVVTVEDVKLGELNRTNETAFYPGGKGINVSRVLKRLGIDSVALGFVGGFTGDYIKSYLQSESISTSFIQHEEPTRINIKLKADVETEINGSGPIISKDHQEALYEQVSSLTEKDYFVLAGSFPPSVSLEFFKSLATLCNEKGIPLVADVSGTLLHEVLQYKPYLIKPNHHELGELVGAKIETKQEAIQYGRKLLERGPQNIIISMGGQGAVLVSHHMVVTAQVPKGEVKNSVGAGDSTVAGFLAALTLGETFEHAFRFGVASGTATAFSADLCEKKDVEKILLQIEIEVVE</sequence>
<accession>A0ABS2DK92</accession>
<evidence type="ECO:0000256" key="4">
    <source>
        <dbReference type="ARBA" id="ARBA00022679"/>
    </source>
</evidence>
<dbReference type="Proteomes" id="UP001518925">
    <property type="component" value="Unassembled WGS sequence"/>
</dbReference>
<evidence type="ECO:0000256" key="11">
    <source>
        <dbReference type="RuleBase" id="RU369061"/>
    </source>
</evidence>
<evidence type="ECO:0000259" key="12">
    <source>
        <dbReference type="Pfam" id="PF00294"/>
    </source>
</evidence>
<evidence type="ECO:0000256" key="1">
    <source>
        <dbReference type="ARBA" id="ARBA00010688"/>
    </source>
</evidence>
<comment type="similarity">
    <text evidence="1 11">Belongs to the carbohydrate kinase PfkB family.</text>
</comment>
<evidence type="ECO:0000256" key="10">
    <source>
        <dbReference type="PIRNR" id="PIRNR000535"/>
    </source>
</evidence>
<protein>
    <recommendedName>
        <fullName evidence="3 11">1-phosphofructokinase</fullName>
        <shortName evidence="11">Fru1PK</shortName>
        <ecNumber evidence="2 11">2.7.1.56</ecNumber>
    </recommendedName>
    <alternativeName>
        <fullName evidence="8 11">Fructose 1-phosphate kinase</fullName>
    </alternativeName>
</protein>
<evidence type="ECO:0000256" key="8">
    <source>
        <dbReference type="ARBA" id="ARBA00032802"/>
    </source>
</evidence>
<dbReference type="PANTHER" id="PTHR46566">
    <property type="entry name" value="1-PHOSPHOFRUCTOKINASE-RELATED"/>
    <property type="match status" value="1"/>
</dbReference>
<dbReference type="InterPro" id="IPR017583">
    <property type="entry name" value="Tagatose/fructose_Pkinase"/>
</dbReference>
<keyword evidence="5 11" id="KW-0547">Nucleotide-binding</keyword>
<dbReference type="PROSITE" id="PS00584">
    <property type="entry name" value="PFKB_KINASES_2"/>
    <property type="match status" value="1"/>
</dbReference>
<dbReference type="InterPro" id="IPR011611">
    <property type="entry name" value="PfkB_dom"/>
</dbReference>
<organism evidence="13 14">
    <name type="scientific">Bacillus suaedaesalsae</name>
    <dbReference type="NCBI Taxonomy" id="2810349"/>
    <lineage>
        <taxon>Bacteria</taxon>
        <taxon>Bacillati</taxon>
        <taxon>Bacillota</taxon>
        <taxon>Bacilli</taxon>
        <taxon>Bacillales</taxon>
        <taxon>Bacillaceae</taxon>
        <taxon>Bacillus</taxon>
    </lineage>
</organism>
<dbReference type="InterPro" id="IPR029056">
    <property type="entry name" value="Ribokinase-like"/>
</dbReference>
<evidence type="ECO:0000313" key="14">
    <source>
        <dbReference type="Proteomes" id="UP001518925"/>
    </source>
</evidence>
<dbReference type="RefSeq" id="WP_204204263.1">
    <property type="nucleotide sequence ID" value="NZ_JAFELM010000036.1"/>
</dbReference>
<evidence type="ECO:0000256" key="5">
    <source>
        <dbReference type="ARBA" id="ARBA00022741"/>
    </source>
</evidence>
<evidence type="ECO:0000256" key="3">
    <source>
        <dbReference type="ARBA" id="ARBA00013596"/>
    </source>
</evidence>
<dbReference type="NCBIfam" id="TIGR03828">
    <property type="entry name" value="pfkB"/>
    <property type="match status" value="1"/>
</dbReference>
<dbReference type="PIRSF" id="PIRSF000535">
    <property type="entry name" value="1PFK/6PFK/LacC"/>
    <property type="match status" value="1"/>
</dbReference>
<reference evidence="13 14" key="1">
    <citation type="submission" date="2021-02" db="EMBL/GenBank/DDBJ databases">
        <title>Bacillus sp. RD4P76, an endophyte from a halophyte.</title>
        <authorList>
            <person name="Sun J.-Q."/>
        </authorList>
    </citation>
    <scope>NUCLEOTIDE SEQUENCE [LARGE SCALE GENOMIC DNA]</scope>
    <source>
        <strain evidence="13 14">RD4P76</strain>
    </source>
</reference>
<comment type="caution">
    <text evidence="13">The sequence shown here is derived from an EMBL/GenBank/DDBJ whole genome shotgun (WGS) entry which is preliminary data.</text>
</comment>
<evidence type="ECO:0000313" key="13">
    <source>
        <dbReference type="EMBL" id="MBM6618922.1"/>
    </source>
</evidence>
<proteinExistence type="inferred from homology"/>
<dbReference type="NCBIfam" id="TIGR03168">
    <property type="entry name" value="1-PFK"/>
    <property type="match status" value="1"/>
</dbReference>
<dbReference type="PROSITE" id="PS00583">
    <property type="entry name" value="PFKB_KINASES_1"/>
    <property type="match status" value="1"/>
</dbReference>
<dbReference type="PANTHER" id="PTHR46566:SF1">
    <property type="entry name" value="1-PHOSPHOFRUCTOKINASE"/>
    <property type="match status" value="1"/>
</dbReference>
<feature type="domain" description="Carbohydrate kinase PfkB" evidence="12">
    <location>
        <begin position="8"/>
        <end position="281"/>
    </location>
</feature>
<name>A0ABS2DK92_9BACI</name>
<dbReference type="GO" id="GO:0008662">
    <property type="term" value="F:1-phosphofructokinase activity"/>
    <property type="evidence" value="ECO:0007669"/>
    <property type="project" value="UniProtKB-EC"/>
</dbReference>
<gene>
    <name evidence="13" type="primary">pfkB</name>
    <name evidence="13" type="ORF">JR050_14730</name>
</gene>
<evidence type="ECO:0000256" key="9">
    <source>
        <dbReference type="ARBA" id="ARBA00047745"/>
    </source>
</evidence>
<evidence type="ECO:0000256" key="7">
    <source>
        <dbReference type="ARBA" id="ARBA00022840"/>
    </source>
</evidence>
<dbReference type="EC" id="2.7.1.56" evidence="2 11"/>
<keyword evidence="14" id="KW-1185">Reference proteome</keyword>
<dbReference type="EMBL" id="JAFELM010000036">
    <property type="protein sequence ID" value="MBM6618922.1"/>
    <property type="molecule type" value="Genomic_DNA"/>
</dbReference>
<keyword evidence="4 10" id="KW-0808">Transferase</keyword>
<keyword evidence="7 11" id="KW-0067">ATP-binding</keyword>
<dbReference type="InterPro" id="IPR022463">
    <property type="entry name" value="1-PFruKinase"/>
</dbReference>
<comment type="function">
    <text evidence="11">Catalyzes the ATP-dependent phosphorylation of fructose-l-phosphate to fructose-l,6-bisphosphate.</text>
</comment>
<evidence type="ECO:0000256" key="6">
    <source>
        <dbReference type="ARBA" id="ARBA00022777"/>
    </source>
</evidence>
<comment type="catalytic activity">
    <reaction evidence="9 11">
        <text>beta-D-fructose 1-phosphate + ATP = beta-D-fructose 1,6-bisphosphate + ADP + H(+)</text>
        <dbReference type="Rhea" id="RHEA:14213"/>
        <dbReference type="ChEBI" id="CHEBI:15378"/>
        <dbReference type="ChEBI" id="CHEBI:30616"/>
        <dbReference type="ChEBI" id="CHEBI:32966"/>
        <dbReference type="ChEBI" id="CHEBI:138881"/>
        <dbReference type="ChEBI" id="CHEBI:456216"/>
        <dbReference type="EC" id="2.7.1.56"/>
    </reaction>
</comment>
<keyword evidence="6 11" id="KW-0418">Kinase</keyword>
<dbReference type="CDD" id="cd01164">
    <property type="entry name" value="FruK_PfkB_like"/>
    <property type="match status" value="1"/>
</dbReference>
<dbReference type="SUPFAM" id="SSF53613">
    <property type="entry name" value="Ribokinase-like"/>
    <property type="match status" value="1"/>
</dbReference>